<dbReference type="GO" id="GO:1904491">
    <property type="term" value="P:protein localization to ciliary transition zone"/>
    <property type="evidence" value="ECO:0007669"/>
    <property type="project" value="TreeGrafter"/>
</dbReference>
<evidence type="ECO:0000313" key="2">
    <source>
        <dbReference type="EMBL" id="EHB06623.1"/>
    </source>
</evidence>
<sequence length="191" mass="21886">NPQTEVLMDEGLSFFILSGEEGSELGQSSEQRSVKDSHSKCFSVGNKLENVAKGQDKDFMEEVIFRDLFEVKAAEYEDDQEKLTKEQANIFMPSSSPVANQYKLPKGMMPRILEDEGLYIQKKPETYKKTCNKMENRLLKLSEASALVDNWFEESGEIMSLPSPIRQSWNFRLNISKESLNPALKTIYRKV</sequence>
<dbReference type="eggNOG" id="KOG3639">
    <property type="taxonomic scope" value="Eukaryota"/>
</dbReference>
<name>G5BBG2_HETGA</name>
<dbReference type="GO" id="GO:1905515">
    <property type="term" value="P:non-motile cilium assembly"/>
    <property type="evidence" value="ECO:0007669"/>
    <property type="project" value="TreeGrafter"/>
</dbReference>
<evidence type="ECO:0000313" key="3">
    <source>
        <dbReference type="Proteomes" id="UP000006813"/>
    </source>
</evidence>
<gene>
    <name evidence="2" type="ORF">GW7_11105</name>
</gene>
<dbReference type="InterPro" id="IPR052434">
    <property type="entry name" value="Tectonic-like_complex_comp"/>
</dbReference>
<dbReference type="InParanoid" id="G5BBG2"/>
<reference evidence="2 3" key="1">
    <citation type="journal article" date="2011" name="Nature">
        <title>Genome sequencing reveals insights into physiology and longevity of the naked mole rat.</title>
        <authorList>
            <person name="Kim E.B."/>
            <person name="Fang X."/>
            <person name="Fushan A.A."/>
            <person name="Huang Z."/>
            <person name="Lobanov A.V."/>
            <person name="Han L."/>
            <person name="Marino S.M."/>
            <person name="Sun X."/>
            <person name="Turanov A.A."/>
            <person name="Yang P."/>
            <person name="Yim S.H."/>
            <person name="Zhao X."/>
            <person name="Kasaikina M.V."/>
            <person name="Stoletzki N."/>
            <person name="Peng C."/>
            <person name="Polak P."/>
            <person name="Xiong Z."/>
            <person name="Kiezun A."/>
            <person name="Zhu Y."/>
            <person name="Chen Y."/>
            <person name="Kryukov G.V."/>
            <person name="Zhang Q."/>
            <person name="Peshkin L."/>
            <person name="Yang L."/>
            <person name="Bronson R.T."/>
            <person name="Buffenstein R."/>
            <person name="Wang B."/>
            <person name="Han C."/>
            <person name="Li Q."/>
            <person name="Chen L."/>
            <person name="Zhao W."/>
            <person name="Sunyaev S.R."/>
            <person name="Park T.J."/>
            <person name="Zhang G."/>
            <person name="Wang J."/>
            <person name="Gladyshev V.N."/>
        </authorList>
    </citation>
    <scope>NUCLEOTIDE SEQUENCE [LARGE SCALE GENOMIC DNA]</scope>
</reference>
<evidence type="ECO:0000259" key="1">
    <source>
        <dbReference type="Pfam" id="PF17661"/>
    </source>
</evidence>
<dbReference type="AlphaFoldDB" id="G5BBG2"/>
<proteinExistence type="predicted"/>
<feature type="non-terminal residue" evidence="2">
    <location>
        <position position="1"/>
    </location>
</feature>
<feature type="non-terminal residue" evidence="2">
    <location>
        <position position="191"/>
    </location>
</feature>
<dbReference type="InterPro" id="IPR041510">
    <property type="entry name" value="DUF5523"/>
</dbReference>
<dbReference type="PANTHER" id="PTHR20837:SF2">
    <property type="entry name" value="PROTEIN CC2D2B"/>
    <property type="match status" value="1"/>
</dbReference>
<accession>G5BBG2</accession>
<feature type="domain" description="DUF5523" evidence="1">
    <location>
        <begin position="12"/>
        <end position="190"/>
    </location>
</feature>
<dbReference type="STRING" id="10181.G5BBG2"/>
<protein>
    <recommendedName>
        <fullName evidence="1">DUF5523 domain-containing protein</fullName>
    </recommendedName>
</protein>
<dbReference type="EMBL" id="JH169378">
    <property type="protein sequence ID" value="EHB06623.1"/>
    <property type="molecule type" value="Genomic_DNA"/>
</dbReference>
<dbReference type="Proteomes" id="UP000006813">
    <property type="component" value="Unassembled WGS sequence"/>
</dbReference>
<dbReference type="PANTHER" id="PTHR20837">
    <property type="entry name" value="CENTROSOMAL PROTEIN-RELATED"/>
    <property type="match status" value="1"/>
</dbReference>
<organism evidence="2 3">
    <name type="scientific">Heterocephalus glaber</name>
    <name type="common">Naked mole rat</name>
    <dbReference type="NCBI Taxonomy" id="10181"/>
    <lineage>
        <taxon>Eukaryota</taxon>
        <taxon>Metazoa</taxon>
        <taxon>Chordata</taxon>
        <taxon>Craniata</taxon>
        <taxon>Vertebrata</taxon>
        <taxon>Euteleostomi</taxon>
        <taxon>Mammalia</taxon>
        <taxon>Eutheria</taxon>
        <taxon>Euarchontoglires</taxon>
        <taxon>Glires</taxon>
        <taxon>Rodentia</taxon>
        <taxon>Hystricomorpha</taxon>
        <taxon>Bathyergidae</taxon>
        <taxon>Heterocephalus</taxon>
    </lineage>
</organism>
<dbReference type="Pfam" id="PF17661">
    <property type="entry name" value="DUF5523"/>
    <property type="match status" value="1"/>
</dbReference>
<dbReference type="GO" id="GO:0035869">
    <property type="term" value="C:ciliary transition zone"/>
    <property type="evidence" value="ECO:0007669"/>
    <property type="project" value="TreeGrafter"/>
</dbReference>